<dbReference type="Proteomes" id="UP000092634">
    <property type="component" value="Unassembled WGS sequence"/>
</dbReference>
<reference evidence="1 2" key="1">
    <citation type="submission" date="2016-10" db="EMBL/GenBank/DDBJ databases">
        <title>Updated version of Genome Assembly of Janthinobacterium lividum ERGS5:01.</title>
        <authorList>
            <person name="Kumar R."/>
            <person name="Acharya V."/>
            <person name="Singh D."/>
        </authorList>
    </citation>
    <scope>NUCLEOTIDE SEQUENCE [LARGE SCALE GENOMIC DNA]</scope>
    <source>
        <strain evidence="1 2">ERGS5:01</strain>
    </source>
</reference>
<name>A0A1E8PKL0_9BURK</name>
<dbReference type="EMBL" id="MAQB02000014">
    <property type="protein sequence ID" value="OFJ46410.1"/>
    <property type="molecule type" value="Genomic_DNA"/>
</dbReference>
<evidence type="ECO:0000313" key="1">
    <source>
        <dbReference type="EMBL" id="OFJ46410.1"/>
    </source>
</evidence>
<gene>
    <name evidence="1" type="ORF">BA896_021900</name>
</gene>
<organism evidence="1 2">
    <name type="scientific">Janthinobacterium lividum</name>
    <dbReference type="NCBI Taxonomy" id="29581"/>
    <lineage>
        <taxon>Bacteria</taxon>
        <taxon>Pseudomonadati</taxon>
        <taxon>Pseudomonadota</taxon>
        <taxon>Betaproteobacteria</taxon>
        <taxon>Burkholderiales</taxon>
        <taxon>Oxalobacteraceae</taxon>
        <taxon>Janthinobacterium</taxon>
    </lineage>
</organism>
<dbReference type="AlphaFoldDB" id="A0A1E8PKL0"/>
<evidence type="ECO:0000313" key="2">
    <source>
        <dbReference type="Proteomes" id="UP000092634"/>
    </source>
</evidence>
<accession>A0A1E8PKL0</accession>
<sequence>MPKKGTRARRVMEVLFAYRQPLHEPVLMAAHGLDTLTPTIWRQGPYRSLAAAGLIEVTHARYWMLTVKGRALMDAAEAELMQTTTPAPAKENLVPPRSVPPFRPMAARPAIWLTREGALDFRAIPSLYSDRK</sequence>
<proteinExistence type="predicted"/>
<protein>
    <submittedName>
        <fullName evidence="1">Uncharacterized protein</fullName>
    </submittedName>
</protein>
<comment type="caution">
    <text evidence="1">The sequence shown here is derived from an EMBL/GenBank/DDBJ whole genome shotgun (WGS) entry which is preliminary data.</text>
</comment>